<feature type="compositionally biased region" description="Polar residues" evidence="1">
    <location>
        <begin position="302"/>
        <end position="311"/>
    </location>
</feature>
<dbReference type="Proteomes" id="UP000719412">
    <property type="component" value="Unassembled WGS sequence"/>
</dbReference>
<gene>
    <name evidence="2" type="ORF">GEV33_000365</name>
</gene>
<reference evidence="2" key="1">
    <citation type="journal article" date="2020" name="J Insects Food Feed">
        <title>The yellow mealworm (Tenebrio molitor) genome: a resource for the emerging insects as food and feed industry.</title>
        <authorList>
            <person name="Eriksson T."/>
            <person name="Andere A."/>
            <person name="Kelstrup H."/>
            <person name="Emery V."/>
            <person name="Picard C."/>
        </authorList>
    </citation>
    <scope>NUCLEOTIDE SEQUENCE</scope>
    <source>
        <strain evidence="2">Stoneville</strain>
        <tissue evidence="2">Whole head</tissue>
    </source>
</reference>
<organism evidence="2 3">
    <name type="scientific">Tenebrio molitor</name>
    <name type="common">Yellow mealworm beetle</name>
    <dbReference type="NCBI Taxonomy" id="7067"/>
    <lineage>
        <taxon>Eukaryota</taxon>
        <taxon>Metazoa</taxon>
        <taxon>Ecdysozoa</taxon>
        <taxon>Arthropoda</taxon>
        <taxon>Hexapoda</taxon>
        <taxon>Insecta</taxon>
        <taxon>Pterygota</taxon>
        <taxon>Neoptera</taxon>
        <taxon>Endopterygota</taxon>
        <taxon>Coleoptera</taxon>
        <taxon>Polyphaga</taxon>
        <taxon>Cucujiformia</taxon>
        <taxon>Tenebrionidae</taxon>
        <taxon>Tenebrio</taxon>
    </lineage>
</organism>
<evidence type="ECO:0000313" key="2">
    <source>
        <dbReference type="EMBL" id="KAH0822426.1"/>
    </source>
</evidence>
<keyword evidence="3" id="KW-1185">Reference proteome</keyword>
<dbReference type="Pfam" id="PF03564">
    <property type="entry name" value="DUF1759"/>
    <property type="match status" value="1"/>
</dbReference>
<dbReference type="InterPro" id="IPR005312">
    <property type="entry name" value="DUF1759"/>
</dbReference>
<dbReference type="PANTHER" id="PTHR47331:SF5">
    <property type="entry name" value="RIBONUCLEASE H"/>
    <property type="match status" value="1"/>
</dbReference>
<feature type="region of interest" description="Disordered" evidence="1">
    <location>
        <begin position="302"/>
        <end position="327"/>
    </location>
</feature>
<protein>
    <submittedName>
        <fullName evidence="2">Uncharacterized protein</fullName>
    </submittedName>
</protein>
<proteinExistence type="predicted"/>
<reference evidence="2" key="2">
    <citation type="submission" date="2021-08" db="EMBL/GenBank/DDBJ databases">
        <authorList>
            <person name="Eriksson T."/>
        </authorList>
    </citation>
    <scope>NUCLEOTIDE SEQUENCE</scope>
    <source>
        <strain evidence="2">Stoneville</strain>
        <tissue evidence="2">Whole head</tissue>
    </source>
</reference>
<name>A0A8J6LR18_TENMO</name>
<sequence length="454" mass="51294">MVGGQSNSDKLKRKREEIKQRLARTFKFVEDFTSDQNINSIKTRENAVRDALDEFNKVQEQIEDNVSIAELEAQTNERIEFENIYFETMTAIATAIESYDKTKVAATNNNQNSTAIQSHQNSKINLPVIQIPEFSGHFEKWLSFRDVFQSLIHNNNNLNSIEKMHYLKSSLSGDALHTIENLAISGANYDEAWSLLEKRYGNERLIVQAHIRKILNSPTINKCTAASLRQLSDDVRSNLAALKALNRPVQHWDDILVTIIPDKLDFHSNREWQGKLGNEMPDSKTLLDFLESRYQHVASITASSANQTSQEKSGQNKSSKHQSSSNSVITNKQSCAFCKKTNHSLHQCTSFLRLSTDEKLKQVISLKLCENCLRGNHSTANCKSNNTCRDCKGRHHTLLHGTKTQINDSVPSTSTVSHCNAQHSENLLLTAVVLVKDCHEKYHQCRALLDAGSQ</sequence>
<comment type="caution">
    <text evidence="2">The sequence shown here is derived from an EMBL/GenBank/DDBJ whole genome shotgun (WGS) entry which is preliminary data.</text>
</comment>
<dbReference type="PANTHER" id="PTHR47331">
    <property type="entry name" value="PHD-TYPE DOMAIN-CONTAINING PROTEIN"/>
    <property type="match status" value="1"/>
</dbReference>
<dbReference type="EMBL" id="JABDTM020002345">
    <property type="protein sequence ID" value="KAH0822426.1"/>
    <property type="molecule type" value="Genomic_DNA"/>
</dbReference>
<evidence type="ECO:0000313" key="3">
    <source>
        <dbReference type="Proteomes" id="UP000719412"/>
    </source>
</evidence>
<dbReference type="AlphaFoldDB" id="A0A8J6LR18"/>
<feature type="compositionally biased region" description="Low complexity" evidence="1">
    <location>
        <begin position="312"/>
        <end position="327"/>
    </location>
</feature>
<evidence type="ECO:0000256" key="1">
    <source>
        <dbReference type="SAM" id="MobiDB-lite"/>
    </source>
</evidence>
<accession>A0A8J6LR18</accession>